<sequence>MGGKHTAGRRMPGDRAGIGTGPSAADGADTGQDHPAPSGAGRDHPRQDGTRRGLRRRADPILPG</sequence>
<evidence type="ECO:0000256" key="1">
    <source>
        <dbReference type="SAM" id="MobiDB-lite"/>
    </source>
</evidence>
<dbReference type="AlphaFoldDB" id="A0A7W9ICA0"/>
<reference evidence="2 3" key="1">
    <citation type="submission" date="2020-08" db="EMBL/GenBank/DDBJ databases">
        <title>Sequencing the genomes of 1000 actinobacteria strains.</title>
        <authorList>
            <person name="Klenk H.-P."/>
        </authorList>
    </citation>
    <scope>NUCLEOTIDE SEQUENCE [LARGE SCALE GENOMIC DNA]</scope>
    <source>
        <strain evidence="2 3">DSM 46887</strain>
    </source>
</reference>
<proteinExistence type="predicted"/>
<keyword evidence="3" id="KW-1185">Reference proteome</keyword>
<organism evidence="2 3">
    <name type="scientific">Streptosporangium becharense</name>
    <dbReference type="NCBI Taxonomy" id="1816182"/>
    <lineage>
        <taxon>Bacteria</taxon>
        <taxon>Bacillati</taxon>
        <taxon>Actinomycetota</taxon>
        <taxon>Actinomycetes</taxon>
        <taxon>Streptosporangiales</taxon>
        <taxon>Streptosporangiaceae</taxon>
        <taxon>Streptosporangium</taxon>
    </lineage>
</organism>
<dbReference type="Proteomes" id="UP000540685">
    <property type="component" value="Unassembled WGS sequence"/>
</dbReference>
<name>A0A7W9ICA0_9ACTN</name>
<feature type="compositionally biased region" description="Basic and acidic residues" evidence="1">
    <location>
        <begin position="41"/>
        <end position="64"/>
    </location>
</feature>
<dbReference type="EMBL" id="JACHMP010000001">
    <property type="protein sequence ID" value="MBB5818085.1"/>
    <property type="molecule type" value="Genomic_DNA"/>
</dbReference>
<protein>
    <submittedName>
        <fullName evidence="2">Uncharacterized protein</fullName>
    </submittedName>
</protein>
<evidence type="ECO:0000313" key="2">
    <source>
        <dbReference type="EMBL" id="MBB5818085.1"/>
    </source>
</evidence>
<feature type="region of interest" description="Disordered" evidence="1">
    <location>
        <begin position="1"/>
        <end position="64"/>
    </location>
</feature>
<accession>A0A7W9ICA0</accession>
<comment type="caution">
    <text evidence="2">The sequence shown here is derived from an EMBL/GenBank/DDBJ whole genome shotgun (WGS) entry which is preliminary data.</text>
</comment>
<gene>
    <name evidence="2" type="ORF">F4562_001147</name>
</gene>
<evidence type="ECO:0000313" key="3">
    <source>
        <dbReference type="Proteomes" id="UP000540685"/>
    </source>
</evidence>